<evidence type="ECO:0000313" key="3">
    <source>
        <dbReference type="Proteomes" id="UP000087766"/>
    </source>
</evidence>
<evidence type="ECO:0000259" key="2">
    <source>
        <dbReference type="SMART" id="SM00666"/>
    </source>
</evidence>
<dbReference type="InterPro" id="IPR000270">
    <property type="entry name" value="PB1_dom"/>
</dbReference>
<dbReference type="PANTHER" id="PTHR31066">
    <property type="entry name" value="OS05G0427100 PROTEIN-RELATED"/>
    <property type="match status" value="1"/>
</dbReference>
<accession>A0A1S3VUI7</accession>
<dbReference type="RefSeq" id="XP_014521901.1">
    <property type="nucleotide sequence ID" value="XM_014666415.2"/>
</dbReference>
<evidence type="ECO:0000313" key="5">
    <source>
        <dbReference type="RefSeq" id="XP_014521970.1"/>
    </source>
</evidence>
<organism evidence="3 5">
    <name type="scientific">Vigna radiata var. radiata</name>
    <name type="common">Mung bean</name>
    <name type="synonym">Phaseolus aureus</name>
    <dbReference type="NCBI Taxonomy" id="3916"/>
    <lineage>
        <taxon>Eukaryota</taxon>
        <taxon>Viridiplantae</taxon>
        <taxon>Streptophyta</taxon>
        <taxon>Embryophyta</taxon>
        <taxon>Tracheophyta</taxon>
        <taxon>Spermatophyta</taxon>
        <taxon>Magnoliopsida</taxon>
        <taxon>eudicotyledons</taxon>
        <taxon>Gunneridae</taxon>
        <taxon>Pentapetalae</taxon>
        <taxon>rosids</taxon>
        <taxon>fabids</taxon>
        <taxon>Fabales</taxon>
        <taxon>Fabaceae</taxon>
        <taxon>Papilionoideae</taxon>
        <taxon>50 kb inversion clade</taxon>
        <taxon>NPAAA clade</taxon>
        <taxon>indigoferoid/millettioid clade</taxon>
        <taxon>Phaseoleae</taxon>
        <taxon>Vigna</taxon>
    </lineage>
</organism>
<dbReference type="OrthoDB" id="1720031at2759"/>
<gene>
    <name evidence="4 5" type="primary">LOC106778426</name>
</gene>
<dbReference type="InterPro" id="IPR053198">
    <property type="entry name" value="Gynoecium_Dev_Regulator"/>
</dbReference>
<feature type="compositionally biased region" description="Polar residues" evidence="1">
    <location>
        <begin position="321"/>
        <end position="348"/>
    </location>
</feature>
<evidence type="ECO:0000313" key="4">
    <source>
        <dbReference type="RefSeq" id="XP_014521901.1"/>
    </source>
</evidence>
<dbReference type="RefSeq" id="XP_014521970.1">
    <property type="nucleotide sequence ID" value="XM_014666484.2"/>
</dbReference>
<feature type="domain" description="PB1" evidence="2">
    <location>
        <begin position="25"/>
        <end position="111"/>
    </location>
</feature>
<dbReference type="SUPFAM" id="SSF54277">
    <property type="entry name" value="CAD &amp; PB1 domains"/>
    <property type="match status" value="1"/>
</dbReference>
<dbReference type="Proteomes" id="UP000087766">
    <property type="component" value="Chromosome 1"/>
</dbReference>
<dbReference type="AlphaFoldDB" id="A0A1S3VUI7"/>
<reference evidence="4 5" key="2">
    <citation type="submission" date="2025-04" db="UniProtKB">
        <authorList>
            <consortium name="RefSeq"/>
        </authorList>
    </citation>
    <scope>IDENTIFICATION</scope>
    <source>
        <tissue evidence="4 5">Leaf</tissue>
    </source>
</reference>
<dbReference type="PANTHER" id="PTHR31066:SF57">
    <property type="entry name" value="PROTEIN PAL OF QUIRKY"/>
    <property type="match status" value="1"/>
</dbReference>
<name>A0A1S3VUI7_VIGRR</name>
<dbReference type="Pfam" id="PF00564">
    <property type="entry name" value="PB1"/>
    <property type="match status" value="1"/>
</dbReference>
<dbReference type="SMART" id="SM00666">
    <property type="entry name" value="PB1"/>
    <property type="match status" value="1"/>
</dbReference>
<sequence length="396" mass="44033">MESEEASTAKLRLMCSYGGHILPRPGTNSLFYAGGETRILSIQRRTLATLSSFRTHLSTLLSLKYPFTLKYQLPHLHLDSLISLASDEDLHILLDEYHNSSSRIRLFVFPAFRHPKSESWFLDSLRSSSIMHHSFPLDTTSSFASFTSLLPPSIPLSLPSDSTVSSIISQRQNMCYQDPALHVSEARLSAQTVSHNANLNARYSSFPRFNSVVQSATSNLPLHTPLNSLPSIYQQPRPSTHLVYQTNPICPVYLVPVTLPMTASTQASMNLNVSSIGSRVPRNSTSDSQNYLTHTETAALVHVPYNENQARQIDVSPMHHLQSQSQNISITSVESPESGNELDNNLTRDQIYKSQPPPPVLSSKHQTVRKATPELLSEALAQLHVDSLKTETSQPH</sequence>
<feature type="region of interest" description="Disordered" evidence="1">
    <location>
        <begin position="319"/>
        <end position="370"/>
    </location>
</feature>
<evidence type="ECO:0000256" key="1">
    <source>
        <dbReference type="SAM" id="MobiDB-lite"/>
    </source>
</evidence>
<protein>
    <submittedName>
        <fullName evidence="4 5">Uncharacterized protein LOC106778426</fullName>
    </submittedName>
</protein>
<proteinExistence type="predicted"/>
<dbReference type="KEGG" id="vra:106778426"/>
<keyword evidence="3" id="KW-1185">Reference proteome</keyword>
<reference evidence="3" key="1">
    <citation type="journal article" date="2014" name="Nat. Commun.">
        <title>Genome sequence of mungbean and insights into evolution within Vigna species.</title>
        <authorList>
            <person name="Kang Y.J."/>
            <person name="Kim S.K."/>
            <person name="Kim M.Y."/>
            <person name="Lestari P."/>
            <person name="Kim K.H."/>
            <person name="Ha B.K."/>
            <person name="Jun T.H."/>
            <person name="Hwang W.J."/>
            <person name="Lee T."/>
            <person name="Lee J."/>
            <person name="Shim S."/>
            <person name="Yoon M.Y."/>
            <person name="Jang Y.E."/>
            <person name="Han K.S."/>
            <person name="Taeprayoon P."/>
            <person name="Yoon N."/>
            <person name="Somta P."/>
            <person name="Tanya P."/>
            <person name="Kim K.S."/>
            <person name="Gwag J.G."/>
            <person name="Moon J.K."/>
            <person name="Lee Y.H."/>
            <person name="Park B.S."/>
            <person name="Bombarely A."/>
            <person name="Doyle J.J."/>
            <person name="Jackson S.A."/>
            <person name="Schafleitner R."/>
            <person name="Srinives P."/>
            <person name="Varshney R.K."/>
            <person name="Lee S.H."/>
        </authorList>
    </citation>
    <scope>NUCLEOTIDE SEQUENCE [LARGE SCALE GENOMIC DNA]</scope>
    <source>
        <strain evidence="3">cv. VC1973A</strain>
    </source>
</reference>
<dbReference type="GeneID" id="106778426"/>
<dbReference type="CDD" id="cd06410">
    <property type="entry name" value="PB1_UP2"/>
    <property type="match status" value="1"/>
</dbReference>